<accession>A0A5B7DME0</accession>
<keyword evidence="2" id="KW-1185">Reference proteome</keyword>
<reference evidence="1 2" key="1">
    <citation type="submission" date="2019-05" db="EMBL/GenBank/DDBJ databases">
        <title>Another draft genome of Portunus trituberculatus and its Hox gene families provides insights of decapod evolution.</title>
        <authorList>
            <person name="Jeong J.-H."/>
            <person name="Song I."/>
            <person name="Kim S."/>
            <person name="Choi T."/>
            <person name="Kim D."/>
            <person name="Ryu S."/>
            <person name="Kim W."/>
        </authorList>
    </citation>
    <scope>NUCLEOTIDE SEQUENCE [LARGE SCALE GENOMIC DNA]</scope>
    <source>
        <tissue evidence="1">Muscle</tissue>
    </source>
</reference>
<dbReference type="Proteomes" id="UP000324222">
    <property type="component" value="Unassembled WGS sequence"/>
</dbReference>
<proteinExistence type="predicted"/>
<name>A0A5B7DME0_PORTR</name>
<dbReference type="EMBL" id="VSRR010001123">
    <property type="protein sequence ID" value="MPC22762.1"/>
    <property type="molecule type" value="Genomic_DNA"/>
</dbReference>
<comment type="caution">
    <text evidence="1">The sequence shown here is derived from an EMBL/GenBank/DDBJ whole genome shotgun (WGS) entry which is preliminary data.</text>
</comment>
<protein>
    <submittedName>
        <fullName evidence="1">Uncharacterized protein</fullName>
    </submittedName>
</protein>
<evidence type="ECO:0000313" key="1">
    <source>
        <dbReference type="EMBL" id="MPC22762.1"/>
    </source>
</evidence>
<gene>
    <name evidence="1" type="ORF">E2C01_015786</name>
</gene>
<evidence type="ECO:0000313" key="2">
    <source>
        <dbReference type="Proteomes" id="UP000324222"/>
    </source>
</evidence>
<organism evidence="1 2">
    <name type="scientific">Portunus trituberculatus</name>
    <name type="common">Swimming crab</name>
    <name type="synonym">Neptunus trituberculatus</name>
    <dbReference type="NCBI Taxonomy" id="210409"/>
    <lineage>
        <taxon>Eukaryota</taxon>
        <taxon>Metazoa</taxon>
        <taxon>Ecdysozoa</taxon>
        <taxon>Arthropoda</taxon>
        <taxon>Crustacea</taxon>
        <taxon>Multicrustacea</taxon>
        <taxon>Malacostraca</taxon>
        <taxon>Eumalacostraca</taxon>
        <taxon>Eucarida</taxon>
        <taxon>Decapoda</taxon>
        <taxon>Pleocyemata</taxon>
        <taxon>Brachyura</taxon>
        <taxon>Eubrachyura</taxon>
        <taxon>Portunoidea</taxon>
        <taxon>Portunidae</taxon>
        <taxon>Portuninae</taxon>
        <taxon>Portunus</taxon>
    </lineage>
</organism>
<dbReference type="AlphaFoldDB" id="A0A5B7DME0"/>
<sequence>MRCAKKERILDVGHVAALIVVLSFKVDISVHSEVRLVNGQKGSDQRGAELSISRGRPVSTDCSSVRGRTSQPVYSHFSPRAVLVNAYKFAPVLYHYGEAYFMATRRYCVLELGNGACSHQLQDICSPAAASQVSPSPRVFAQPLRSFLTPLLHPAIARRFPSMSVILLHSLLTPWLYLTVSCSSSSSSSSKCNQSTPLLPLLRRPCQRCWWCHRQQARQSLISSSVRFSANSTLLTTLRCKRNPTLLTHRYYFPLRTTTTSTMTTFPPITSSTHF</sequence>